<dbReference type="Proteomes" id="UP000270219">
    <property type="component" value="Unassembled WGS sequence"/>
</dbReference>
<evidence type="ECO:0000256" key="3">
    <source>
        <dbReference type="ARBA" id="ARBA00022692"/>
    </source>
</evidence>
<keyword evidence="5 6" id="KW-0472">Membrane</keyword>
<evidence type="ECO:0000259" key="7">
    <source>
        <dbReference type="Pfam" id="PF02656"/>
    </source>
</evidence>
<sequence>MASEDWNKEKEENQLKFAQQHLANERTYLAWIRTAIAIIGVGFITITFHLTIGQSHALSDLLAVLLTILSSVCGVAVMIMAAFQYLKKRKQIQAQYFQSSYLFVIFGSLFLLLVFVLAILYILVQFMHIEKLF</sequence>
<evidence type="ECO:0000256" key="6">
    <source>
        <dbReference type="SAM" id="Phobius"/>
    </source>
</evidence>
<reference evidence="8 9" key="1">
    <citation type="submission" date="2018-10" db="EMBL/GenBank/DDBJ databases">
        <title>Oceanobacillus sp. YLB-02 draft genome.</title>
        <authorList>
            <person name="Yu L."/>
        </authorList>
    </citation>
    <scope>NUCLEOTIDE SEQUENCE [LARGE SCALE GENOMIC DNA]</scope>
    <source>
        <strain evidence="8 9">YLB-02</strain>
    </source>
</reference>
<evidence type="ECO:0000256" key="4">
    <source>
        <dbReference type="ARBA" id="ARBA00022989"/>
    </source>
</evidence>
<evidence type="ECO:0000256" key="1">
    <source>
        <dbReference type="ARBA" id="ARBA00004651"/>
    </source>
</evidence>
<organism evidence="8 9">
    <name type="scientific">Oceanobacillus piezotolerans</name>
    <dbReference type="NCBI Taxonomy" id="2448030"/>
    <lineage>
        <taxon>Bacteria</taxon>
        <taxon>Bacillati</taxon>
        <taxon>Bacillota</taxon>
        <taxon>Bacilli</taxon>
        <taxon>Bacillales</taxon>
        <taxon>Bacillaceae</taxon>
        <taxon>Oceanobacillus</taxon>
    </lineage>
</organism>
<feature type="transmembrane region" description="Helical" evidence="6">
    <location>
        <begin position="61"/>
        <end position="81"/>
    </location>
</feature>
<feature type="transmembrane region" description="Helical" evidence="6">
    <location>
        <begin position="28"/>
        <end position="49"/>
    </location>
</feature>
<dbReference type="PANTHER" id="PTHR34187">
    <property type="entry name" value="FGR18P"/>
    <property type="match status" value="1"/>
</dbReference>
<proteinExistence type="predicted"/>
<keyword evidence="4 6" id="KW-1133">Transmembrane helix</keyword>
<dbReference type="OrthoDB" id="582337at2"/>
<keyword evidence="3 6" id="KW-0812">Transmembrane</keyword>
<name>A0A498DH26_9BACI</name>
<evidence type="ECO:0000256" key="5">
    <source>
        <dbReference type="ARBA" id="ARBA00023136"/>
    </source>
</evidence>
<evidence type="ECO:0000313" key="8">
    <source>
        <dbReference type="EMBL" id="RLL43962.1"/>
    </source>
</evidence>
<feature type="domain" description="DUF202" evidence="7">
    <location>
        <begin position="20"/>
        <end position="90"/>
    </location>
</feature>
<feature type="transmembrane region" description="Helical" evidence="6">
    <location>
        <begin position="101"/>
        <end position="124"/>
    </location>
</feature>
<keyword evidence="9" id="KW-1185">Reference proteome</keyword>
<keyword evidence="2" id="KW-1003">Cell membrane</keyword>
<dbReference type="PANTHER" id="PTHR34187:SF2">
    <property type="entry name" value="DUF202 DOMAIN-CONTAINING PROTEIN"/>
    <property type="match status" value="1"/>
</dbReference>
<dbReference type="InterPro" id="IPR003807">
    <property type="entry name" value="DUF202"/>
</dbReference>
<evidence type="ECO:0000313" key="9">
    <source>
        <dbReference type="Proteomes" id="UP000270219"/>
    </source>
</evidence>
<dbReference type="Pfam" id="PF02656">
    <property type="entry name" value="DUF202"/>
    <property type="match status" value="1"/>
</dbReference>
<evidence type="ECO:0000256" key="2">
    <source>
        <dbReference type="ARBA" id="ARBA00022475"/>
    </source>
</evidence>
<comment type="subcellular location">
    <subcellularLocation>
        <location evidence="1">Cell membrane</location>
        <topology evidence="1">Multi-pass membrane protein</topology>
    </subcellularLocation>
</comment>
<accession>A0A498DH26</accession>
<dbReference type="InterPro" id="IPR052053">
    <property type="entry name" value="IM_YidH-like"/>
</dbReference>
<gene>
    <name evidence="8" type="ORF">D8M04_13795</name>
</gene>
<comment type="caution">
    <text evidence="8">The sequence shown here is derived from an EMBL/GenBank/DDBJ whole genome shotgun (WGS) entry which is preliminary data.</text>
</comment>
<protein>
    <submittedName>
        <fullName evidence="8">DUF202 domain-containing protein</fullName>
    </submittedName>
</protein>
<dbReference type="GO" id="GO:0005886">
    <property type="term" value="C:plasma membrane"/>
    <property type="evidence" value="ECO:0007669"/>
    <property type="project" value="UniProtKB-SubCell"/>
</dbReference>
<dbReference type="AlphaFoldDB" id="A0A498DH26"/>
<dbReference type="RefSeq" id="WP_121523923.1">
    <property type="nucleotide sequence ID" value="NZ_RCHR01000004.1"/>
</dbReference>
<dbReference type="EMBL" id="RCHR01000004">
    <property type="protein sequence ID" value="RLL43962.1"/>
    <property type="molecule type" value="Genomic_DNA"/>
</dbReference>